<evidence type="ECO:0000313" key="1">
    <source>
        <dbReference type="EMBL" id="KEH43628.1"/>
    </source>
</evidence>
<reference evidence="2" key="3">
    <citation type="submission" date="2015-04" db="UniProtKB">
        <authorList>
            <consortium name="EnsemblPlants"/>
        </authorList>
    </citation>
    <scope>IDENTIFICATION</scope>
    <source>
        <strain evidence="2">cv. Jemalong A17</strain>
    </source>
</reference>
<dbReference type="EMBL" id="CM001217">
    <property type="protein sequence ID" value="KEH43628.1"/>
    <property type="molecule type" value="Genomic_DNA"/>
</dbReference>
<keyword evidence="3" id="KW-1185">Reference proteome</keyword>
<dbReference type="AlphaFoldDB" id="A0A072VQC6"/>
<organism evidence="1 3">
    <name type="scientific">Medicago truncatula</name>
    <name type="common">Barrel medic</name>
    <name type="synonym">Medicago tribuloides</name>
    <dbReference type="NCBI Taxonomy" id="3880"/>
    <lineage>
        <taxon>Eukaryota</taxon>
        <taxon>Viridiplantae</taxon>
        <taxon>Streptophyta</taxon>
        <taxon>Embryophyta</taxon>
        <taxon>Tracheophyta</taxon>
        <taxon>Spermatophyta</taxon>
        <taxon>Magnoliopsida</taxon>
        <taxon>eudicotyledons</taxon>
        <taxon>Gunneridae</taxon>
        <taxon>Pentapetalae</taxon>
        <taxon>rosids</taxon>
        <taxon>fabids</taxon>
        <taxon>Fabales</taxon>
        <taxon>Fabaceae</taxon>
        <taxon>Papilionoideae</taxon>
        <taxon>50 kb inversion clade</taxon>
        <taxon>NPAAA clade</taxon>
        <taxon>Hologalegina</taxon>
        <taxon>IRL clade</taxon>
        <taxon>Trifolieae</taxon>
        <taxon>Medicago</taxon>
    </lineage>
</organism>
<dbReference type="EnsemblPlants" id="KEH43628">
    <property type="protein sequence ID" value="KEH43628"/>
    <property type="gene ID" value="MTR_1g097500"/>
</dbReference>
<accession>A0A072VQC6</accession>
<proteinExistence type="predicted"/>
<gene>
    <name evidence="1" type="ordered locus">MTR_1g097500</name>
</gene>
<evidence type="ECO:0000313" key="2">
    <source>
        <dbReference type="EnsemblPlants" id="KEH43628"/>
    </source>
</evidence>
<dbReference type="HOGENOM" id="CLU_2030132_0_0_1"/>
<protein>
    <submittedName>
        <fullName evidence="1 2">Uncharacterized protein</fullName>
    </submittedName>
</protein>
<reference evidence="1 3" key="2">
    <citation type="journal article" date="2014" name="BMC Genomics">
        <title>An improved genome release (version Mt4.0) for the model legume Medicago truncatula.</title>
        <authorList>
            <person name="Tang H."/>
            <person name="Krishnakumar V."/>
            <person name="Bidwell S."/>
            <person name="Rosen B."/>
            <person name="Chan A."/>
            <person name="Zhou S."/>
            <person name="Gentzbittel L."/>
            <person name="Childs K.L."/>
            <person name="Yandell M."/>
            <person name="Gundlach H."/>
            <person name="Mayer K.F."/>
            <person name="Schwartz D.C."/>
            <person name="Town C.D."/>
        </authorList>
    </citation>
    <scope>GENOME REANNOTATION</scope>
    <source>
        <strain evidence="1">A17</strain>
        <strain evidence="2 3">cv. Jemalong A17</strain>
    </source>
</reference>
<name>A0A072VQC6_MEDTR</name>
<reference evidence="1 3" key="1">
    <citation type="journal article" date="2011" name="Nature">
        <title>The Medicago genome provides insight into the evolution of rhizobial symbioses.</title>
        <authorList>
            <person name="Young N.D."/>
            <person name="Debelle F."/>
            <person name="Oldroyd G.E."/>
            <person name="Geurts R."/>
            <person name="Cannon S.B."/>
            <person name="Udvardi M.K."/>
            <person name="Benedito V.A."/>
            <person name="Mayer K.F."/>
            <person name="Gouzy J."/>
            <person name="Schoof H."/>
            <person name="Van de Peer Y."/>
            <person name="Proost S."/>
            <person name="Cook D.R."/>
            <person name="Meyers B.C."/>
            <person name="Spannagl M."/>
            <person name="Cheung F."/>
            <person name="De Mita S."/>
            <person name="Krishnakumar V."/>
            <person name="Gundlach H."/>
            <person name="Zhou S."/>
            <person name="Mudge J."/>
            <person name="Bharti A.K."/>
            <person name="Murray J.D."/>
            <person name="Naoumkina M.A."/>
            <person name="Rosen B."/>
            <person name="Silverstein K.A."/>
            <person name="Tang H."/>
            <person name="Rombauts S."/>
            <person name="Zhao P.X."/>
            <person name="Zhou P."/>
            <person name="Barbe V."/>
            <person name="Bardou P."/>
            <person name="Bechner M."/>
            <person name="Bellec A."/>
            <person name="Berger A."/>
            <person name="Berges H."/>
            <person name="Bidwell S."/>
            <person name="Bisseling T."/>
            <person name="Choisne N."/>
            <person name="Couloux A."/>
            <person name="Denny R."/>
            <person name="Deshpande S."/>
            <person name="Dai X."/>
            <person name="Doyle J.J."/>
            <person name="Dudez A.M."/>
            <person name="Farmer A.D."/>
            <person name="Fouteau S."/>
            <person name="Franken C."/>
            <person name="Gibelin C."/>
            <person name="Gish J."/>
            <person name="Goldstein S."/>
            <person name="Gonzalez A.J."/>
            <person name="Green P.J."/>
            <person name="Hallab A."/>
            <person name="Hartog M."/>
            <person name="Hua A."/>
            <person name="Humphray S.J."/>
            <person name="Jeong D.H."/>
            <person name="Jing Y."/>
            <person name="Jocker A."/>
            <person name="Kenton S.M."/>
            <person name="Kim D.J."/>
            <person name="Klee K."/>
            <person name="Lai H."/>
            <person name="Lang C."/>
            <person name="Lin S."/>
            <person name="Macmil S.L."/>
            <person name="Magdelenat G."/>
            <person name="Matthews L."/>
            <person name="McCorrison J."/>
            <person name="Monaghan E.L."/>
            <person name="Mun J.H."/>
            <person name="Najar F.Z."/>
            <person name="Nicholson C."/>
            <person name="Noirot C."/>
            <person name="O'Bleness M."/>
            <person name="Paule C.R."/>
            <person name="Poulain J."/>
            <person name="Prion F."/>
            <person name="Qin B."/>
            <person name="Qu C."/>
            <person name="Retzel E.F."/>
            <person name="Riddle C."/>
            <person name="Sallet E."/>
            <person name="Samain S."/>
            <person name="Samson N."/>
            <person name="Sanders I."/>
            <person name="Saurat O."/>
            <person name="Scarpelli C."/>
            <person name="Schiex T."/>
            <person name="Segurens B."/>
            <person name="Severin A.J."/>
            <person name="Sherrier D.J."/>
            <person name="Shi R."/>
            <person name="Sims S."/>
            <person name="Singer S.R."/>
            <person name="Sinharoy S."/>
            <person name="Sterck L."/>
            <person name="Viollet A."/>
            <person name="Wang B.B."/>
            <person name="Wang K."/>
            <person name="Wang M."/>
            <person name="Wang X."/>
            <person name="Warfsmann J."/>
            <person name="Weissenbach J."/>
            <person name="White D.D."/>
            <person name="White J.D."/>
            <person name="Wiley G.B."/>
            <person name="Wincker P."/>
            <person name="Xing Y."/>
            <person name="Yang L."/>
            <person name="Yao Z."/>
            <person name="Ying F."/>
            <person name="Zhai J."/>
            <person name="Zhou L."/>
            <person name="Zuber A."/>
            <person name="Denarie J."/>
            <person name="Dixon R.A."/>
            <person name="May G.D."/>
            <person name="Schwartz D.C."/>
            <person name="Rogers J."/>
            <person name="Quetier F."/>
            <person name="Town C.D."/>
            <person name="Roe B.A."/>
        </authorList>
    </citation>
    <scope>NUCLEOTIDE SEQUENCE [LARGE SCALE GENOMIC DNA]</scope>
    <source>
        <strain evidence="1">A17</strain>
        <strain evidence="2 3">cv. Jemalong A17</strain>
    </source>
</reference>
<dbReference type="Proteomes" id="UP000002051">
    <property type="component" value="Unassembled WGS sequence"/>
</dbReference>
<sequence length="122" mass="14032">MTIFDLVAGEQIGCFWLVIDFLCLQRLLAAAFCNRLLLNYLLVVSDVDPDDEFIEPDKPTQLVKFEKMQIKVDTNDKSKCIGSAYLQETYPTSRRISSYNSIPKRFKGKLHDIVHSYHSLPC</sequence>
<evidence type="ECO:0000313" key="3">
    <source>
        <dbReference type="Proteomes" id="UP000002051"/>
    </source>
</evidence>